<evidence type="ECO:0008006" key="5">
    <source>
        <dbReference type="Google" id="ProtNLM"/>
    </source>
</evidence>
<evidence type="ECO:0000313" key="3">
    <source>
        <dbReference type="EMBL" id="KAL1518648.1"/>
    </source>
</evidence>
<dbReference type="EMBL" id="JBGBPQ010000010">
    <property type="protein sequence ID" value="KAL1518648.1"/>
    <property type="molecule type" value="Genomic_DNA"/>
</dbReference>
<evidence type="ECO:0000313" key="4">
    <source>
        <dbReference type="Proteomes" id="UP001515480"/>
    </source>
</evidence>
<dbReference type="Proteomes" id="UP001515480">
    <property type="component" value="Unassembled WGS sequence"/>
</dbReference>
<proteinExistence type="predicted"/>
<feature type="transmembrane region" description="Helical" evidence="2">
    <location>
        <begin position="196"/>
        <end position="215"/>
    </location>
</feature>
<keyword evidence="2" id="KW-0472">Membrane</keyword>
<comment type="caution">
    <text evidence="3">The sequence shown here is derived from an EMBL/GenBank/DDBJ whole genome shotgun (WGS) entry which is preliminary data.</text>
</comment>
<feature type="region of interest" description="Disordered" evidence="1">
    <location>
        <begin position="1"/>
        <end position="21"/>
    </location>
</feature>
<feature type="compositionally biased region" description="Basic residues" evidence="1">
    <location>
        <begin position="1"/>
        <end position="17"/>
    </location>
</feature>
<reference evidence="3 4" key="1">
    <citation type="journal article" date="2024" name="Science">
        <title>Giant polyketide synthase enzymes in the biosynthesis of giant marine polyether toxins.</title>
        <authorList>
            <person name="Fallon T.R."/>
            <person name="Shende V.V."/>
            <person name="Wierzbicki I.H."/>
            <person name="Pendleton A.L."/>
            <person name="Watervoot N.F."/>
            <person name="Auber R.P."/>
            <person name="Gonzalez D.J."/>
            <person name="Wisecaver J.H."/>
            <person name="Moore B.S."/>
        </authorList>
    </citation>
    <scope>NUCLEOTIDE SEQUENCE [LARGE SCALE GENOMIC DNA]</scope>
    <source>
        <strain evidence="3 4">12B1</strain>
    </source>
</reference>
<evidence type="ECO:0000256" key="2">
    <source>
        <dbReference type="SAM" id="Phobius"/>
    </source>
</evidence>
<name>A0AB34JCC9_PRYPA</name>
<keyword evidence="2" id="KW-1133">Transmembrane helix</keyword>
<gene>
    <name evidence="3" type="ORF">AB1Y20_002936</name>
</gene>
<protein>
    <recommendedName>
        <fullName evidence="5">Protein S-acyltransferase</fullName>
    </recommendedName>
</protein>
<sequence length="258" mass="29026">MNSSWRRRAPRTPAHRRMRDEEKPRALFSLDEVDKWIIPVFLLLATHAAAGVGLHLWLSGRHQLSPHSLRATLNGSGWTQYEVLLHNYSVEQACEHCCSNGRLTNQRKQYLGAGMPAWDRYIRFTIFSTPPVSVTDSERECSQPELTTQAPALCAPTPCHLPGGVWCFNQSCDALLLWRPPHEEAIDLSREASANVVLGPLLIMPAVMFYLYYAVVMARPTLCPTLYSYREQRALSVDSSAHPELPLSHLREGPAEPA</sequence>
<feature type="transmembrane region" description="Helical" evidence="2">
    <location>
        <begin position="36"/>
        <end position="58"/>
    </location>
</feature>
<dbReference type="AlphaFoldDB" id="A0AB34JCC9"/>
<keyword evidence="4" id="KW-1185">Reference proteome</keyword>
<keyword evidence="2" id="KW-0812">Transmembrane</keyword>
<evidence type="ECO:0000256" key="1">
    <source>
        <dbReference type="SAM" id="MobiDB-lite"/>
    </source>
</evidence>
<accession>A0AB34JCC9</accession>
<organism evidence="3 4">
    <name type="scientific">Prymnesium parvum</name>
    <name type="common">Toxic golden alga</name>
    <dbReference type="NCBI Taxonomy" id="97485"/>
    <lineage>
        <taxon>Eukaryota</taxon>
        <taxon>Haptista</taxon>
        <taxon>Haptophyta</taxon>
        <taxon>Prymnesiophyceae</taxon>
        <taxon>Prymnesiales</taxon>
        <taxon>Prymnesiaceae</taxon>
        <taxon>Prymnesium</taxon>
    </lineage>
</organism>